<protein>
    <submittedName>
        <fullName evidence="1">DNA repair exonuclease</fullName>
    </submittedName>
</protein>
<keyword evidence="1" id="KW-0269">Exonuclease</keyword>
<dbReference type="EMBL" id="SRYA01000009">
    <property type="protein sequence ID" value="TGY97235.1"/>
    <property type="molecule type" value="Genomic_DNA"/>
</dbReference>
<reference evidence="1" key="1">
    <citation type="submission" date="2019-04" db="EMBL/GenBank/DDBJ databases">
        <title>Microbes associate with the intestines of laboratory mice.</title>
        <authorList>
            <person name="Navarre W."/>
            <person name="Wong E."/>
            <person name="Huang K."/>
            <person name="Tropini C."/>
            <person name="Ng K."/>
            <person name="Yu B."/>
        </authorList>
    </citation>
    <scope>NUCLEOTIDE SEQUENCE</scope>
    <source>
        <strain evidence="1">NM01_1-7b</strain>
    </source>
</reference>
<dbReference type="Proteomes" id="UP000304953">
    <property type="component" value="Unassembled WGS sequence"/>
</dbReference>
<evidence type="ECO:0000313" key="2">
    <source>
        <dbReference type="Proteomes" id="UP000304953"/>
    </source>
</evidence>
<name>A0AC61RZZ7_9FIRM</name>
<comment type="caution">
    <text evidence="1">The sequence shown here is derived from an EMBL/GenBank/DDBJ whole genome shotgun (WGS) entry which is preliminary data.</text>
</comment>
<keyword evidence="1" id="KW-0540">Nuclease</keyword>
<gene>
    <name evidence="1" type="ORF">E5329_06080</name>
</gene>
<organism evidence="1 2">
    <name type="scientific">Petralouisia muris</name>
    <dbReference type="NCBI Taxonomy" id="3032872"/>
    <lineage>
        <taxon>Bacteria</taxon>
        <taxon>Bacillati</taxon>
        <taxon>Bacillota</taxon>
        <taxon>Clostridia</taxon>
        <taxon>Lachnospirales</taxon>
        <taxon>Lachnospiraceae</taxon>
        <taxon>Petralouisia</taxon>
    </lineage>
</organism>
<evidence type="ECO:0000313" key="1">
    <source>
        <dbReference type="EMBL" id="TGY97235.1"/>
    </source>
</evidence>
<proteinExistence type="predicted"/>
<sequence length="361" mass="42013">MKIMKFHKKETIRMKFIHIADVHLGAKPDRDKPWGEEREGHSWQAFTDVINRAKEEQVQLLLIAGDLFHRQPLMGELKEVNYQFSRIPQTQVMLIAGNRDFLGMNSCYRAFTWEKNVHFFKEEKISFAELEELGVRVYGLSYEHRKIRERRYDRVHVQEGEYYNIFLGHGGDEEHIPFEAESLKEANFDYVALGHVHKPMQLVKNKVVMAGALQPVSANDTGEHGYFIGELGKEGCKVEFFPLRYCEYAALNLKVNKEITTVALKEVMKNQIRKAPPHQLFKINLTGDSSLEAPLNLEELARMDRVVQVVSRCQPDYDLEQLKIKYKDQIIGRYIETLEEMSQDEITKKALFYGVEALLTE</sequence>
<keyword evidence="2" id="KW-1185">Reference proteome</keyword>
<accession>A0AC61RZZ7</accession>
<keyword evidence="1" id="KW-0378">Hydrolase</keyword>